<keyword evidence="2" id="KW-1185">Reference proteome</keyword>
<gene>
    <name evidence="1" type="ORF">EI42_05008</name>
</gene>
<dbReference type="InterPro" id="IPR011990">
    <property type="entry name" value="TPR-like_helical_dom_sf"/>
</dbReference>
<evidence type="ECO:0008006" key="3">
    <source>
        <dbReference type="Google" id="ProtNLM"/>
    </source>
</evidence>
<protein>
    <recommendedName>
        <fullName evidence="3">HTH cro/C1-type domain-containing protein</fullName>
    </recommendedName>
</protein>
<dbReference type="Gene3D" id="1.10.260.40">
    <property type="entry name" value="lambda repressor-like DNA-binding domains"/>
    <property type="match status" value="1"/>
</dbReference>
<dbReference type="InterPro" id="IPR001387">
    <property type="entry name" value="Cro/C1-type_HTH"/>
</dbReference>
<dbReference type="Gene3D" id="1.25.40.10">
    <property type="entry name" value="Tetratricopeptide repeat domain"/>
    <property type="match status" value="1"/>
</dbReference>
<proteinExistence type="predicted"/>
<dbReference type="SUPFAM" id="SSF47413">
    <property type="entry name" value="lambda repressor-like DNA-binding domains"/>
    <property type="match status" value="1"/>
</dbReference>
<organism evidence="1 2">
    <name type="scientific">Thermosporothrix hazakensis</name>
    <dbReference type="NCBI Taxonomy" id="644383"/>
    <lineage>
        <taxon>Bacteria</taxon>
        <taxon>Bacillati</taxon>
        <taxon>Chloroflexota</taxon>
        <taxon>Ktedonobacteria</taxon>
        <taxon>Ktedonobacterales</taxon>
        <taxon>Thermosporotrichaceae</taxon>
        <taxon>Thermosporothrix</taxon>
    </lineage>
</organism>
<dbReference type="Proteomes" id="UP000248806">
    <property type="component" value="Unassembled WGS sequence"/>
</dbReference>
<evidence type="ECO:0000313" key="1">
    <source>
        <dbReference type="EMBL" id="PZW23386.1"/>
    </source>
</evidence>
<sequence>MALHSPENPISNREEIGEIIKKARKGKKWSAEFLGKLYGTAIKGKPVSSDAIYQIEKGEIPQDMKRRAVLARLLDIPPAALGLSGLQDEMLISPTKKVNLNGIEKLLMVYWEQGAKDPHKALKDLSGKIELLHRNVLYMTSPQKEYAKKLLCSCHMRVAYICGELGYHNKALDHLSKVVRLAKDEELDDLETIALYRKGEYLFDRRDLKPACQYLGAAYNKALSTPLPPHVIGRIMALYGLAQVRIARTQEGYKQGRKFIDKSEMLVREDQGPLETAALYTLANTRSFYLQMQGKGAIEAPVKNLQNAHQTLEIADELEEEKHPDKKRFNQYVVLNCNLLRSQAFFSQGYYEVATETAKEAVNNMFNMRTFVHLPTMKVLYEKLKESSYGNSEAVAELGVLILFNELVDIF</sequence>
<dbReference type="EMBL" id="QKUF01000026">
    <property type="protein sequence ID" value="PZW23386.1"/>
    <property type="molecule type" value="Genomic_DNA"/>
</dbReference>
<dbReference type="CDD" id="cd00093">
    <property type="entry name" value="HTH_XRE"/>
    <property type="match status" value="1"/>
</dbReference>
<accession>A0A326U018</accession>
<dbReference type="GO" id="GO:0003677">
    <property type="term" value="F:DNA binding"/>
    <property type="evidence" value="ECO:0007669"/>
    <property type="project" value="InterPro"/>
</dbReference>
<evidence type="ECO:0000313" key="2">
    <source>
        <dbReference type="Proteomes" id="UP000248806"/>
    </source>
</evidence>
<dbReference type="InterPro" id="IPR010982">
    <property type="entry name" value="Lambda_DNA-bd_dom_sf"/>
</dbReference>
<reference evidence="1 2" key="1">
    <citation type="submission" date="2018-06" db="EMBL/GenBank/DDBJ databases">
        <title>Genomic Encyclopedia of Archaeal and Bacterial Type Strains, Phase II (KMG-II): from individual species to whole genera.</title>
        <authorList>
            <person name="Goeker M."/>
        </authorList>
    </citation>
    <scope>NUCLEOTIDE SEQUENCE [LARGE SCALE GENOMIC DNA]</scope>
    <source>
        <strain evidence="1 2">ATCC BAA-1881</strain>
    </source>
</reference>
<name>A0A326U018_THEHA</name>
<comment type="caution">
    <text evidence="1">The sequence shown here is derived from an EMBL/GenBank/DDBJ whole genome shotgun (WGS) entry which is preliminary data.</text>
</comment>
<dbReference type="AlphaFoldDB" id="A0A326U018"/>
<dbReference type="SUPFAM" id="SSF48452">
    <property type="entry name" value="TPR-like"/>
    <property type="match status" value="1"/>
</dbReference>